<organism evidence="2 3">
    <name type="scientific">Fodinicola feengrottensis</name>
    <dbReference type="NCBI Taxonomy" id="435914"/>
    <lineage>
        <taxon>Bacteria</taxon>
        <taxon>Bacillati</taxon>
        <taxon>Actinomycetota</taxon>
        <taxon>Actinomycetes</taxon>
        <taxon>Mycobacteriales</taxon>
        <taxon>Fodinicola</taxon>
    </lineage>
</organism>
<keyword evidence="2" id="KW-0255">Endonuclease</keyword>
<accession>A0ABP4UBP4</accession>
<dbReference type="InterPro" id="IPR012296">
    <property type="entry name" value="Nuclease_put_TT1808"/>
</dbReference>
<proteinExistence type="predicted"/>
<keyword evidence="2" id="KW-0540">Nuclease</keyword>
<dbReference type="Pfam" id="PF05685">
    <property type="entry name" value="Uma2"/>
    <property type="match status" value="1"/>
</dbReference>
<evidence type="ECO:0000313" key="3">
    <source>
        <dbReference type="Proteomes" id="UP001500618"/>
    </source>
</evidence>
<feature type="domain" description="Putative restriction endonuclease" evidence="1">
    <location>
        <begin position="45"/>
        <end position="193"/>
    </location>
</feature>
<dbReference type="InterPro" id="IPR008538">
    <property type="entry name" value="Uma2"/>
</dbReference>
<dbReference type="GO" id="GO:0004519">
    <property type="term" value="F:endonuclease activity"/>
    <property type="evidence" value="ECO:0007669"/>
    <property type="project" value="UniProtKB-KW"/>
</dbReference>
<dbReference type="CDD" id="cd06260">
    <property type="entry name" value="DUF820-like"/>
    <property type="match status" value="1"/>
</dbReference>
<name>A0ABP4UBP4_9ACTN</name>
<dbReference type="SUPFAM" id="SSF52980">
    <property type="entry name" value="Restriction endonuclease-like"/>
    <property type="match status" value="1"/>
</dbReference>
<dbReference type="EMBL" id="BAAANY010000025">
    <property type="protein sequence ID" value="GAA1702421.1"/>
    <property type="molecule type" value="Genomic_DNA"/>
</dbReference>
<keyword evidence="2" id="KW-0378">Hydrolase</keyword>
<keyword evidence="3" id="KW-1185">Reference proteome</keyword>
<evidence type="ECO:0000259" key="1">
    <source>
        <dbReference type="Pfam" id="PF05685"/>
    </source>
</evidence>
<comment type="caution">
    <text evidence="2">The sequence shown here is derived from an EMBL/GenBank/DDBJ whole genome shotgun (WGS) entry which is preliminary data.</text>
</comment>
<dbReference type="InterPro" id="IPR011335">
    <property type="entry name" value="Restrct_endonuc-II-like"/>
</dbReference>
<dbReference type="RefSeq" id="WP_163572499.1">
    <property type="nucleotide sequence ID" value="NZ_BAAANY010000025.1"/>
</dbReference>
<evidence type="ECO:0000313" key="2">
    <source>
        <dbReference type="EMBL" id="GAA1702421.1"/>
    </source>
</evidence>
<gene>
    <name evidence="2" type="ORF">GCM10009765_59840</name>
</gene>
<sequence length="208" mass="23159">MTAETPGGLGVVTVEQLRRYPDDAHVRIVEDTVYLSRDGGFDVADLEAIEDDGWRHELIDGIIVMSPAPVHAHQRAVVELVFALRTSVPEQLEVLVAPFDVDLGFRRRVQPDVLIVPAVELGQEVPRPVLVIEILSPSNRRHDLVAKRRVYEQAGIASYWIVDPDQPSTTVLELRDDHYFEVGQAAGSAELAVEKPYDITIRPADLVK</sequence>
<dbReference type="Gene3D" id="3.90.1570.10">
    <property type="entry name" value="tt1808, chain A"/>
    <property type="match status" value="1"/>
</dbReference>
<dbReference type="PANTHER" id="PTHR34107">
    <property type="entry name" value="SLL0198 PROTEIN-RELATED"/>
    <property type="match status" value="1"/>
</dbReference>
<protein>
    <submittedName>
        <fullName evidence="2">Uma2 family endonuclease</fullName>
    </submittedName>
</protein>
<dbReference type="PANTHER" id="PTHR34107:SF2">
    <property type="entry name" value="SLL0888 PROTEIN"/>
    <property type="match status" value="1"/>
</dbReference>
<reference evidence="3" key="1">
    <citation type="journal article" date="2019" name="Int. J. Syst. Evol. Microbiol.">
        <title>The Global Catalogue of Microorganisms (GCM) 10K type strain sequencing project: providing services to taxonomists for standard genome sequencing and annotation.</title>
        <authorList>
            <consortium name="The Broad Institute Genomics Platform"/>
            <consortium name="The Broad Institute Genome Sequencing Center for Infectious Disease"/>
            <person name="Wu L."/>
            <person name="Ma J."/>
        </authorList>
    </citation>
    <scope>NUCLEOTIDE SEQUENCE [LARGE SCALE GENOMIC DNA]</scope>
    <source>
        <strain evidence="3">JCM 14718</strain>
    </source>
</reference>
<dbReference type="Proteomes" id="UP001500618">
    <property type="component" value="Unassembled WGS sequence"/>
</dbReference>